<dbReference type="Gene3D" id="3.30.70.270">
    <property type="match status" value="1"/>
</dbReference>
<sequence length="230" mass="26765">MKASKITLDFETNTLSIPDEEIRQVDSKEGKKVEIDLTRTGLLENQQQQLQQLFRKYAELFSDQPGLTHVLYHEIVTGDQPLVASRPYRYDRVKESIIELHIQRMLEEGTIMPIQSPYASPVVLCRKKNDKPVDSPDAYRFAIDYRKLNAITRYPKYPLPIIDDLLMNIQQNCTMSTLDTSSLGIFSWLSIPRTYLSWRLSQKKGRTPSKGCRSDYQGVHPRFSERWTSY</sequence>
<organism evidence="1 2">
    <name type="scientific">Nephila pilipes</name>
    <name type="common">Giant wood spider</name>
    <name type="synonym">Nephila maculata</name>
    <dbReference type="NCBI Taxonomy" id="299642"/>
    <lineage>
        <taxon>Eukaryota</taxon>
        <taxon>Metazoa</taxon>
        <taxon>Ecdysozoa</taxon>
        <taxon>Arthropoda</taxon>
        <taxon>Chelicerata</taxon>
        <taxon>Arachnida</taxon>
        <taxon>Araneae</taxon>
        <taxon>Araneomorphae</taxon>
        <taxon>Entelegynae</taxon>
        <taxon>Araneoidea</taxon>
        <taxon>Nephilidae</taxon>
        <taxon>Nephila</taxon>
    </lineage>
</organism>
<dbReference type="GO" id="GO:0071897">
    <property type="term" value="P:DNA biosynthetic process"/>
    <property type="evidence" value="ECO:0007669"/>
    <property type="project" value="UniProtKB-ARBA"/>
</dbReference>
<keyword evidence="2" id="KW-1185">Reference proteome</keyword>
<protein>
    <submittedName>
        <fullName evidence="1">Retrovirus-related Pol polyprotein from transposon 17.6</fullName>
    </submittedName>
</protein>
<reference evidence="1" key="1">
    <citation type="submission" date="2020-08" db="EMBL/GenBank/DDBJ databases">
        <title>Multicomponent nature underlies the extraordinary mechanical properties of spider dragline silk.</title>
        <authorList>
            <person name="Kono N."/>
            <person name="Nakamura H."/>
            <person name="Mori M."/>
            <person name="Yoshida Y."/>
            <person name="Ohtoshi R."/>
            <person name="Malay A.D."/>
            <person name="Moran D.A.P."/>
            <person name="Tomita M."/>
            <person name="Numata K."/>
            <person name="Arakawa K."/>
        </authorList>
    </citation>
    <scope>NUCLEOTIDE SEQUENCE</scope>
</reference>
<proteinExistence type="predicted"/>
<comment type="caution">
    <text evidence="1">The sequence shown here is derived from an EMBL/GenBank/DDBJ whole genome shotgun (WGS) entry which is preliminary data.</text>
</comment>
<dbReference type="AlphaFoldDB" id="A0A8X6QY45"/>
<dbReference type="InterPro" id="IPR053134">
    <property type="entry name" value="RNA-dir_DNA_polymerase"/>
</dbReference>
<dbReference type="PANTHER" id="PTHR24559">
    <property type="entry name" value="TRANSPOSON TY3-I GAG-POL POLYPROTEIN"/>
    <property type="match status" value="1"/>
</dbReference>
<evidence type="ECO:0000313" key="2">
    <source>
        <dbReference type="Proteomes" id="UP000887013"/>
    </source>
</evidence>
<name>A0A8X6QY45_NEPPI</name>
<gene>
    <name evidence="1" type="primary">X975_17282</name>
    <name evidence="1" type="ORF">NPIL_365071</name>
</gene>
<dbReference type="SUPFAM" id="SSF56672">
    <property type="entry name" value="DNA/RNA polymerases"/>
    <property type="match status" value="1"/>
</dbReference>
<evidence type="ECO:0000313" key="1">
    <source>
        <dbReference type="EMBL" id="GFU38001.1"/>
    </source>
</evidence>
<dbReference type="OrthoDB" id="112267at2759"/>
<dbReference type="InterPro" id="IPR043128">
    <property type="entry name" value="Rev_trsase/Diguanyl_cyclase"/>
</dbReference>
<accession>A0A8X6QY45</accession>
<dbReference type="EMBL" id="BMAW01035044">
    <property type="protein sequence ID" value="GFU38001.1"/>
    <property type="molecule type" value="Genomic_DNA"/>
</dbReference>
<dbReference type="PANTHER" id="PTHR24559:SF444">
    <property type="entry name" value="REVERSE TRANSCRIPTASE DOMAIN-CONTAINING PROTEIN"/>
    <property type="match status" value="1"/>
</dbReference>
<dbReference type="InterPro" id="IPR043502">
    <property type="entry name" value="DNA/RNA_pol_sf"/>
</dbReference>
<dbReference type="Gene3D" id="3.10.10.10">
    <property type="entry name" value="HIV Type 1 Reverse Transcriptase, subunit A, domain 1"/>
    <property type="match status" value="1"/>
</dbReference>
<dbReference type="Proteomes" id="UP000887013">
    <property type="component" value="Unassembled WGS sequence"/>
</dbReference>